<keyword evidence="4 5" id="KW-0472">Membrane</keyword>
<dbReference type="GO" id="GO:0005385">
    <property type="term" value="F:zinc ion transmembrane transporter activity"/>
    <property type="evidence" value="ECO:0007669"/>
    <property type="project" value="TreeGrafter"/>
</dbReference>
<comment type="subcellular location">
    <subcellularLocation>
        <location evidence="1">Membrane</location>
        <topology evidence="1">Multi-pass membrane protein</topology>
    </subcellularLocation>
</comment>
<dbReference type="WBParaSite" id="PgR062_g061_t01">
    <property type="protein sequence ID" value="PgR062_g061_t01"/>
    <property type="gene ID" value="PgR062_g061"/>
</dbReference>
<dbReference type="AlphaFoldDB" id="A0A915BW12"/>
<dbReference type="PANTHER" id="PTHR11040:SF140">
    <property type="entry name" value="ZRT (ZRT), IRT- (IRT-) LIKE PROTEIN TRANSPORTER"/>
    <property type="match status" value="1"/>
</dbReference>
<keyword evidence="3 5" id="KW-1133">Transmembrane helix</keyword>
<keyword evidence="2 5" id="KW-0812">Transmembrane</keyword>
<evidence type="ECO:0000256" key="2">
    <source>
        <dbReference type="ARBA" id="ARBA00022692"/>
    </source>
</evidence>
<feature type="transmembrane region" description="Helical" evidence="5">
    <location>
        <begin position="47"/>
        <end position="67"/>
    </location>
</feature>
<feature type="transmembrane region" description="Helical" evidence="5">
    <location>
        <begin position="223"/>
        <end position="245"/>
    </location>
</feature>
<proteinExistence type="predicted"/>
<keyword evidence="6" id="KW-1185">Reference proteome</keyword>
<name>A0A915BW12_PARUN</name>
<accession>A0A915BW12</accession>
<dbReference type="PANTHER" id="PTHR11040">
    <property type="entry name" value="ZINC/IRON TRANSPORTER"/>
    <property type="match status" value="1"/>
</dbReference>
<dbReference type="InterPro" id="IPR003689">
    <property type="entry name" value="ZIP"/>
</dbReference>
<feature type="transmembrane region" description="Helical" evidence="5">
    <location>
        <begin position="79"/>
        <end position="102"/>
    </location>
</feature>
<feature type="transmembrane region" description="Helical" evidence="5">
    <location>
        <begin position="195"/>
        <end position="217"/>
    </location>
</feature>
<feature type="transmembrane region" description="Helical" evidence="5">
    <location>
        <begin position="322"/>
        <end position="342"/>
    </location>
</feature>
<evidence type="ECO:0000256" key="5">
    <source>
        <dbReference type="SAM" id="Phobius"/>
    </source>
</evidence>
<feature type="transmembrane region" description="Helical" evidence="5">
    <location>
        <begin position="252"/>
        <end position="276"/>
    </location>
</feature>
<evidence type="ECO:0000256" key="4">
    <source>
        <dbReference type="ARBA" id="ARBA00023136"/>
    </source>
</evidence>
<feature type="transmembrane region" description="Helical" evidence="5">
    <location>
        <begin position="122"/>
        <end position="139"/>
    </location>
</feature>
<evidence type="ECO:0000256" key="3">
    <source>
        <dbReference type="ARBA" id="ARBA00022989"/>
    </source>
</evidence>
<dbReference type="Proteomes" id="UP000887569">
    <property type="component" value="Unplaced"/>
</dbReference>
<reference evidence="7" key="1">
    <citation type="submission" date="2022-11" db="UniProtKB">
        <authorList>
            <consortium name="WormBaseParasite"/>
        </authorList>
    </citation>
    <scope>IDENTIFICATION</scope>
</reference>
<feature type="transmembrane region" description="Helical" evidence="5">
    <location>
        <begin position="288"/>
        <end position="310"/>
    </location>
</feature>
<organism evidence="6 7">
    <name type="scientific">Parascaris univalens</name>
    <name type="common">Nematode worm</name>
    <dbReference type="NCBI Taxonomy" id="6257"/>
    <lineage>
        <taxon>Eukaryota</taxon>
        <taxon>Metazoa</taxon>
        <taxon>Ecdysozoa</taxon>
        <taxon>Nematoda</taxon>
        <taxon>Chromadorea</taxon>
        <taxon>Rhabditida</taxon>
        <taxon>Spirurina</taxon>
        <taxon>Ascaridomorpha</taxon>
        <taxon>Ascaridoidea</taxon>
        <taxon>Ascarididae</taxon>
        <taxon>Parascaris</taxon>
    </lineage>
</organism>
<dbReference type="GO" id="GO:0005886">
    <property type="term" value="C:plasma membrane"/>
    <property type="evidence" value="ECO:0007669"/>
    <property type="project" value="TreeGrafter"/>
</dbReference>
<protein>
    <submittedName>
        <fullName evidence="7">Zinc transporter ZIP1</fullName>
    </submittedName>
</protein>
<dbReference type="Pfam" id="PF02535">
    <property type="entry name" value="Zip"/>
    <property type="match status" value="1"/>
</dbReference>
<evidence type="ECO:0000313" key="6">
    <source>
        <dbReference type="Proteomes" id="UP000887569"/>
    </source>
</evidence>
<sequence>MSGLKLTRENLEKGKNSLILRMNSNETTTPADASPIPIQPIHNALKAVLILTLSIVTFLACMLPFALRRAATSNSGLAAKVFSLLSVFGGGVFLSSCLLDLLPDAMESIRNAERIAKYEIGFPITELLVAIGFLFVLIMEQVTLFVRERNASYSSDTEHLIHRHEGELSDATHSSHGSHDEDVHFNPSAHSTVRAALLVMALSLHAIFEGLSLGLIIGVNSLIQIFGALLLHKTIIGFSLGVRLVQSSMRVVTVIVCCGIFSAQVLIGGFGGLAILDLISAGSSYKAALVSGGAQAAACGTFLYITCFEILPHELNQSDLRLIKLICLVLGFTFIAAMIAVFPDGSSPRIYITDLMHVHEI</sequence>
<evidence type="ECO:0000256" key="1">
    <source>
        <dbReference type="ARBA" id="ARBA00004141"/>
    </source>
</evidence>
<evidence type="ECO:0000313" key="7">
    <source>
        <dbReference type="WBParaSite" id="PgR062_g061_t01"/>
    </source>
</evidence>